<dbReference type="PANTHER" id="PTHR21090">
    <property type="entry name" value="AROM/DEHYDROQUINATE SYNTHASE"/>
    <property type="match status" value="1"/>
</dbReference>
<dbReference type="AlphaFoldDB" id="A0A921ST85"/>
<dbReference type="SUPFAM" id="SSF55205">
    <property type="entry name" value="EPT/RTPC-like"/>
    <property type="match status" value="1"/>
</dbReference>
<dbReference type="PANTHER" id="PTHR21090:SF5">
    <property type="entry name" value="PENTAFUNCTIONAL AROM POLYPEPTIDE"/>
    <property type="match status" value="1"/>
</dbReference>
<dbReference type="GO" id="GO:0008652">
    <property type="term" value="P:amino acid biosynthetic process"/>
    <property type="evidence" value="ECO:0007669"/>
    <property type="project" value="UniProtKB-KW"/>
</dbReference>
<dbReference type="RefSeq" id="WP_295369259.1">
    <property type="nucleotide sequence ID" value="NZ_DYUC01000114.1"/>
</dbReference>
<dbReference type="EMBL" id="DYUC01000114">
    <property type="protein sequence ID" value="HJG87650.1"/>
    <property type="molecule type" value="Genomic_DNA"/>
</dbReference>
<feature type="binding site" evidence="7">
    <location>
        <position position="164"/>
    </location>
    <ligand>
        <name>3-phosphoshikimate</name>
        <dbReference type="ChEBI" id="CHEBI:145989"/>
    </ligand>
</feature>
<feature type="binding site" evidence="7">
    <location>
        <position position="20"/>
    </location>
    <ligand>
        <name>3-phosphoshikimate</name>
        <dbReference type="ChEBI" id="CHEBI:145989"/>
    </ligand>
</feature>
<feature type="active site" description="Proton acceptor" evidence="7">
    <location>
        <position position="308"/>
    </location>
</feature>
<feature type="binding site" evidence="7">
    <location>
        <position position="308"/>
    </location>
    <ligand>
        <name>3-phosphoshikimate</name>
        <dbReference type="ChEBI" id="CHEBI:145989"/>
    </ligand>
</feature>
<dbReference type="NCBIfam" id="TIGR01356">
    <property type="entry name" value="aroA"/>
    <property type="match status" value="1"/>
</dbReference>
<feature type="binding site" evidence="7">
    <location>
        <position position="21"/>
    </location>
    <ligand>
        <name>3-phosphoshikimate</name>
        <dbReference type="ChEBI" id="CHEBI:145989"/>
    </ligand>
</feature>
<reference evidence="9" key="1">
    <citation type="journal article" date="2021" name="PeerJ">
        <title>Extensive microbial diversity within the chicken gut microbiome revealed by metagenomics and culture.</title>
        <authorList>
            <person name="Gilroy R."/>
            <person name="Ravi A."/>
            <person name="Getino M."/>
            <person name="Pursley I."/>
            <person name="Horton D.L."/>
            <person name="Alikhan N.F."/>
            <person name="Baker D."/>
            <person name="Gharbi K."/>
            <person name="Hall N."/>
            <person name="Watson M."/>
            <person name="Adriaenssens E.M."/>
            <person name="Foster-Nyarko E."/>
            <person name="Jarju S."/>
            <person name="Secka A."/>
            <person name="Antonio M."/>
            <person name="Oren A."/>
            <person name="Chaudhuri R.R."/>
            <person name="La Ragione R."/>
            <person name="Hildebrand F."/>
            <person name="Pallen M.J."/>
        </authorList>
    </citation>
    <scope>NUCLEOTIDE SEQUENCE</scope>
    <source>
        <strain evidence="9">CHK179-5677</strain>
    </source>
</reference>
<feature type="binding site" evidence="7">
    <location>
        <position position="25"/>
    </location>
    <ligand>
        <name>3-phosphoshikimate</name>
        <dbReference type="ChEBI" id="CHEBI:145989"/>
    </ligand>
</feature>
<feature type="binding site" evidence="7">
    <location>
        <position position="340"/>
    </location>
    <ligand>
        <name>phosphoenolpyruvate</name>
        <dbReference type="ChEBI" id="CHEBI:58702"/>
    </ligand>
</feature>
<comment type="subcellular location">
    <subcellularLocation>
        <location evidence="7">Cytoplasm</location>
    </subcellularLocation>
</comment>
<comment type="function">
    <text evidence="7">Catalyzes the transfer of the enolpyruvyl moiety of phosphoenolpyruvate (PEP) to the 5-hydroxyl of shikimate-3-phosphate (S3P) to produce enolpyruvyl shikimate-3-phosphate and inorganic phosphate.</text>
</comment>
<comment type="pathway">
    <text evidence="1 7">Metabolic intermediate biosynthesis; chorismate biosynthesis; chorismate from D-erythrose 4-phosphate and phosphoenolpyruvate: step 6/7.</text>
</comment>
<dbReference type="GO" id="GO:0003866">
    <property type="term" value="F:3-phosphoshikimate 1-carboxyvinyltransferase activity"/>
    <property type="evidence" value="ECO:0007669"/>
    <property type="project" value="UniProtKB-UniRule"/>
</dbReference>
<feature type="binding site" evidence="7">
    <location>
        <position position="336"/>
    </location>
    <ligand>
        <name>3-phosphoshikimate</name>
        <dbReference type="ChEBI" id="CHEBI:145989"/>
    </ligand>
</feature>
<keyword evidence="3 7" id="KW-0028">Amino-acid biosynthesis</keyword>
<dbReference type="HAMAP" id="MF_00210">
    <property type="entry name" value="EPSP_synth"/>
    <property type="match status" value="1"/>
</dbReference>
<evidence type="ECO:0000313" key="9">
    <source>
        <dbReference type="EMBL" id="HJG87650.1"/>
    </source>
</evidence>
<keyword evidence="4 7" id="KW-0808">Transferase</keyword>
<keyword evidence="5 7" id="KW-0057">Aromatic amino acid biosynthesis</keyword>
<dbReference type="Pfam" id="PF00275">
    <property type="entry name" value="EPSP_synthase"/>
    <property type="match status" value="1"/>
</dbReference>
<dbReference type="Gene3D" id="3.65.10.10">
    <property type="entry name" value="Enolpyruvate transferase domain"/>
    <property type="match status" value="2"/>
</dbReference>
<evidence type="ECO:0000256" key="1">
    <source>
        <dbReference type="ARBA" id="ARBA00004811"/>
    </source>
</evidence>
<comment type="subunit">
    <text evidence="7">Monomer.</text>
</comment>
<dbReference type="GO" id="GO:0009073">
    <property type="term" value="P:aromatic amino acid family biosynthetic process"/>
    <property type="evidence" value="ECO:0007669"/>
    <property type="project" value="UniProtKB-KW"/>
</dbReference>
<feature type="binding site" evidence="7">
    <location>
        <position position="162"/>
    </location>
    <ligand>
        <name>3-phosphoshikimate</name>
        <dbReference type="ChEBI" id="CHEBI:145989"/>
    </ligand>
</feature>
<evidence type="ECO:0000259" key="8">
    <source>
        <dbReference type="Pfam" id="PF00275"/>
    </source>
</evidence>
<proteinExistence type="inferred from homology"/>
<evidence type="ECO:0000256" key="7">
    <source>
        <dbReference type="HAMAP-Rule" id="MF_00210"/>
    </source>
</evidence>
<feature type="binding site" evidence="7">
    <location>
        <position position="121"/>
    </location>
    <ligand>
        <name>phosphoenolpyruvate</name>
        <dbReference type="ChEBI" id="CHEBI:58702"/>
    </ligand>
</feature>
<comment type="caution">
    <text evidence="9">The sequence shown here is derived from an EMBL/GenBank/DDBJ whole genome shotgun (WGS) entry which is preliminary data.</text>
</comment>
<evidence type="ECO:0000256" key="6">
    <source>
        <dbReference type="ARBA" id="ARBA00044633"/>
    </source>
</evidence>
<comment type="catalytic activity">
    <reaction evidence="6">
        <text>3-phosphoshikimate + phosphoenolpyruvate = 5-O-(1-carboxyvinyl)-3-phosphoshikimate + phosphate</text>
        <dbReference type="Rhea" id="RHEA:21256"/>
        <dbReference type="ChEBI" id="CHEBI:43474"/>
        <dbReference type="ChEBI" id="CHEBI:57701"/>
        <dbReference type="ChEBI" id="CHEBI:58702"/>
        <dbReference type="ChEBI" id="CHEBI:145989"/>
        <dbReference type="EC" id="2.5.1.19"/>
    </reaction>
    <physiologicalReaction direction="left-to-right" evidence="6">
        <dbReference type="Rhea" id="RHEA:21257"/>
    </physiologicalReaction>
</comment>
<gene>
    <name evidence="7 9" type="primary">aroA</name>
    <name evidence="9" type="ORF">K8V01_11645</name>
</gene>
<feature type="binding site" evidence="7">
    <location>
        <position position="190"/>
    </location>
    <ligand>
        <name>3-phosphoshikimate</name>
        <dbReference type="ChEBI" id="CHEBI:145989"/>
    </ligand>
</feature>
<dbReference type="InterPro" id="IPR001986">
    <property type="entry name" value="Enolpyruvate_Tfrase_dom"/>
</dbReference>
<feature type="binding site" evidence="7">
    <location>
        <position position="164"/>
    </location>
    <ligand>
        <name>phosphoenolpyruvate</name>
        <dbReference type="ChEBI" id="CHEBI:58702"/>
    </ligand>
</feature>
<comment type="similarity">
    <text evidence="2 7">Belongs to the EPSP synthase family.</text>
</comment>
<dbReference type="GO" id="GO:0005737">
    <property type="term" value="C:cytoplasm"/>
    <property type="evidence" value="ECO:0007669"/>
    <property type="project" value="UniProtKB-SubCell"/>
</dbReference>
<dbReference type="InterPro" id="IPR006264">
    <property type="entry name" value="EPSP_synthase"/>
</dbReference>
<evidence type="ECO:0000256" key="5">
    <source>
        <dbReference type="ARBA" id="ARBA00023141"/>
    </source>
</evidence>
<dbReference type="InterPro" id="IPR023193">
    <property type="entry name" value="EPSP_synthase_CS"/>
</dbReference>
<keyword evidence="7" id="KW-0963">Cytoplasm</keyword>
<dbReference type="CDD" id="cd01556">
    <property type="entry name" value="EPSP_synthase"/>
    <property type="match status" value="1"/>
</dbReference>
<evidence type="ECO:0000256" key="3">
    <source>
        <dbReference type="ARBA" id="ARBA00022605"/>
    </source>
</evidence>
<dbReference type="EC" id="2.5.1.19" evidence="7"/>
<name>A0A921ST85_9FIRM</name>
<feature type="domain" description="Enolpyruvate transferase" evidence="8">
    <location>
        <begin position="7"/>
        <end position="416"/>
    </location>
</feature>
<feature type="binding site" evidence="7">
    <location>
        <position position="163"/>
    </location>
    <ligand>
        <name>3-phosphoshikimate</name>
        <dbReference type="ChEBI" id="CHEBI:145989"/>
    </ligand>
</feature>
<evidence type="ECO:0000256" key="2">
    <source>
        <dbReference type="ARBA" id="ARBA00009948"/>
    </source>
</evidence>
<sequence>MNVTITPTQLHGFVTPPPSKSQAHRLLLAAALAHGASTLSNVAFSQDIQATVRCLEALGADVRREGDCLSVTGLGGKTASGGELPRLDCGESGSTLRFLIPVALAVRGGGVFTGRGRLMERPQEPYFAIFREKGVSYGQKGDTLTVSGRLAPGVYTLPGNVSSQFITGLLYALPLLPGDSEIRLTTPLESRGYVDMTMDALKEFGVAVKYDGDRIFRVPGNQTGHPAAMTVEADWSNAAFWYAAVGLGCELDIQGLNAFSCQGDMRIAAFYTALRGEEMAREAGLTLRRTERLGERRALELDVSQCPDLVPPLAALAALTPDCDTTIANAARLRIKESDRLSTVTEVLTTLGAEVKEYADHLVIVGKDHLPGGVTVSGHNDHRIAMMAAIAAVRCGAPVTVTGAECVGKSYPSFWEEYARLGGQIAVSE</sequence>
<protein>
    <recommendedName>
        <fullName evidence="7">3-phosphoshikimate 1-carboxyvinyltransferase</fullName>
        <ecNumber evidence="7">2.5.1.19</ecNumber>
    </recommendedName>
    <alternativeName>
        <fullName evidence="7">5-enolpyruvylshikimate-3-phosphate synthase</fullName>
        <shortName evidence="7">EPSP synthase</shortName>
        <shortName evidence="7">EPSPS</shortName>
    </alternativeName>
</protein>
<feature type="binding site" evidence="7">
    <location>
        <position position="93"/>
    </location>
    <ligand>
        <name>phosphoenolpyruvate</name>
        <dbReference type="ChEBI" id="CHEBI:58702"/>
    </ligand>
</feature>
<organism evidence="9 10">
    <name type="scientific">Pseudoflavonifractor capillosus</name>
    <dbReference type="NCBI Taxonomy" id="106588"/>
    <lineage>
        <taxon>Bacteria</taxon>
        <taxon>Bacillati</taxon>
        <taxon>Bacillota</taxon>
        <taxon>Clostridia</taxon>
        <taxon>Eubacteriales</taxon>
        <taxon>Oscillospiraceae</taxon>
        <taxon>Pseudoflavonifractor</taxon>
    </lineage>
</organism>
<dbReference type="GO" id="GO:0009423">
    <property type="term" value="P:chorismate biosynthetic process"/>
    <property type="evidence" value="ECO:0007669"/>
    <property type="project" value="UniProtKB-UniRule"/>
</dbReference>
<dbReference type="InterPro" id="IPR036968">
    <property type="entry name" value="Enolpyruvate_Tfrase_sf"/>
</dbReference>
<evidence type="ECO:0000256" key="4">
    <source>
        <dbReference type="ARBA" id="ARBA00022679"/>
    </source>
</evidence>
<accession>A0A921ST85</accession>
<dbReference type="PIRSF" id="PIRSF000505">
    <property type="entry name" value="EPSPS"/>
    <property type="match status" value="1"/>
</dbReference>
<reference evidence="9" key="2">
    <citation type="submission" date="2021-09" db="EMBL/GenBank/DDBJ databases">
        <authorList>
            <person name="Gilroy R."/>
        </authorList>
    </citation>
    <scope>NUCLEOTIDE SEQUENCE</scope>
    <source>
        <strain evidence="9">CHK179-5677</strain>
    </source>
</reference>
<feature type="binding site" evidence="7">
    <location>
        <position position="20"/>
    </location>
    <ligand>
        <name>phosphoenolpyruvate</name>
        <dbReference type="ChEBI" id="CHEBI:58702"/>
    </ligand>
</feature>
<dbReference type="InterPro" id="IPR013792">
    <property type="entry name" value="RNA3'P_cycl/enolpyr_Trfase_a/b"/>
</dbReference>
<dbReference type="PROSITE" id="PS00885">
    <property type="entry name" value="EPSP_SYNTHASE_2"/>
    <property type="match status" value="1"/>
</dbReference>
<feature type="binding site" evidence="7">
    <location>
        <position position="409"/>
    </location>
    <ligand>
        <name>phosphoenolpyruvate</name>
        <dbReference type="ChEBI" id="CHEBI:58702"/>
    </ligand>
</feature>
<dbReference type="Proteomes" id="UP000760668">
    <property type="component" value="Unassembled WGS sequence"/>
</dbReference>
<evidence type="ECO:0000313" key="10">
    <source>
        <dbReference type="Proteomes" id="UP000760668"/>
    </source>
</evidence>
<feature type="binding site" evidence="7">
    <location>
        <position position="383"/>
    </location>
    <ligand>
        <name>phosphoenolpyruvate</name>
        <dbReference type="ChEBI" id="CHEBI:58702"/>
    </ligand>
</feature>
<comment type="caution">
    <text evidence="7">Lacks conserved residue(s) required for the propagation of feature annotation.</text>
</comment>